<organism evidence="1 2">
    <name type="scientific">Lupinus albus</name>
    <name type="common">White lupine</name>
    <name type="synonym">Lupinus termis</name>
    <dbReference type="NCBI Taxonomy" id="3870"/>
    <lineage>
        <taxon>Eukaryota</taxon>
        <taxon>Viridiplantae</taxon>
        <taxon>Streptophyta</taxon>
        <taxon>Embryophyta</taxon>
        <taxon>Tracheophyta</taxon>
        <taxon>Spermatophyta</taxon>
        <taxon>Magnoliopsida</taxon>
        <taxon>eudicotyledons</taxon>
        <taxon>Gunneridae</taxon>
        <taxon>Pentapetalae</taxon>
        <taxon>rosids</taxon>
        <taxon>fabids</taxon>
        <taxon>Fabales</taxon>
        <taxon>Fabaceae</taxon>
        <taxon>Papilionoideae</taxon>
        <taxon>50 kb inversion clade</taxon>
        <taxon>genistoids sensu lato</taxon>
        <taxon>core genistoids</taxon>
        <taxon>Genisteae</taxon>
        <taxon>Lupinus</taxon>
    </lineage>
</organism>
<comment type="caution">
    <text evidence="1">The sequence shown here is derived from an EMBL/GenBank/DDBJ whole genome shotgun (WGS) entry which is preliminary data.</text>
</comment>
<dbReference type="Proteomes" id="UP000447434">
    <property type="component" value="Chromosome 8"/>
</dbReference>
<protein>
    <submittedName>
        <fullName evidence="1">Uncharacterized protein</fullName>
    </submittedName>
</protein>
<evidence type="ECO:0000313" key="1">
    <source>
        <dbReference type="EMBL" id="KAE9609398.1"/>
    </source>
</evidence>
<dbReference type="AlphaFoldDB" id="A0A6A4Q697"/>
<accession>A0A6A4Q697</accession>
<proteinExistence type="predicted"/>
<name>A0A6A4Q697_LUPAL</name>
<evidence type="ECO:0000313" key="2">
    <source>
        <dbReference type="Proteomes" id="UP000447434"/>
    </source>
</evidence>
<gene>
    <name evidence="1" type="ORF">Lalb_Chr08g0245761</name>
</gene>
<reference evidence="2" key="1">
    <citation type="journal article" date="2020" name="Nat. Commun.">
        <title>Genome sequence of the cluster root forming white lupin.</title>
        <authorList>
            <person name="Hufnagel B."/>
            <person name="Marques A."/>
            <person name="Soriano A."/>
            <person name="Marques L."/>
            <person name="Divol F."/>
            <person name="Doumas P."/>
            <person name="Sallet E."/>
            <person name="Mancinotti D."/>
            <person name="Carrere S."/>
            <person name="Marande W."/>
            <person name="Arribat S."/>
            <person name="Keller J."/>
            <person name="Huneau C."/>
            <person name="Blein T."/>
            <person name="Aime D."/>
            <person name="Laguerre M."/>
            <person name="Taylor J."/>
            <person name="Schubert V."/>
            <person name="Nelson M."/>
            <person name="Geu-Flores F."/>
            <person name="Crespi M."/>
            <person name="Gallardo-Guerrero K."/>
            <person name="Delaux P.-M."/>
            <person name="Salse J."/>
            <person name="Berges H."/>
            <person name="Guyot R."/>
            <person name="Gouzy J."/>
            <person name="Peret B."/>
        </authorList>
    </citation>
    <scope>NUCLEOTIDE SEQUENCE [LARGE SCALE GENOMIC DNA]</scope>
    <source>
        <strain evidence="2">cv. Amiga</strain>
    </source>
</reference>
<dbReference type="EMBL" id="WOCE01000008">
    <property type="protein sequence ID" value="KAE9609398.1"/>
    <property type="molecule type" value="Genomic_DNA"/>
</dbReference>
<keyword evidence="2" id="KW-1185">Reference proteome</keyword>
<sequence length="59" mass="7031">MLNHRICKTWSIFHVELYYLSLIRYFCLFKCILTTFIPQCHHGGVELLFSMADGVRCVY</sequence>